<dbReference type="Proteomes" id="UP000037023">
    <property type="component" value="Unassembled WGS sequence"/>
</dbReference>
<reference evidence="2 3" key="1">
    <citation type="submission" date="2015-06" db="EMBL/GenBank/DDBJ databases">
        <authorList>
            <person name="Hoefler B.C."/>
            <person name="Straight P.D."/>
        </authorList>
    </citation>
    <scope>NUCLEOTIDE SEQUENCE [LARGE SCALE GENOMIC DNA]</scope>
    <source>
        <strain evidence="2 3">NRRL 3427</strain>
    </source>
</reference>
<dbReference type="PATRIC" id="fig|1938.6.peg.1914"/>
<proteinExistence type="predicted"/>
<dbReference type="OrthoDB" id="4180690at2"/>
<protein>
    <submittedName>
        <fullName evidence="2">Uncharacterized protein</fullName>
    </submittedName>
</protein>
<sequence>MPAPPITISSEFSGSVVAKGATDDLSAMILKHAGFQQIQDWHGRRHRLPTTTPVANQVAIASHAAEMLRAARYDVALAPALDIARMSTPANPLECYAPGAALLQITDEIRSAANGEGLRGAVDQLLHPEHGALERVREALEAASEHINDLDDEAYGLADRFGFAAEFVCSAQSELVDSEDELRRVGGPSRSQAEAPTHSSNPSASWSAALAASPAAAKAEVITSAFGIDVVESRPSARPPHASGPRR</sequence>
<dbReference type="AlphaFoldDB" id="A0A0L8L3M7"/>
<comment type="caution">
    <text evidence="2">The sequence shown here is derived from an EMBL/GenBank/DDBJ whole genome shotgun (WGS) entry which is preliminary data.</text>
</comment>
<feature type="compositionally biased region" description="Polar residues" evidence="1">
    <location>
        <begin position="189"/>
        <end position="198"/>
    </location>
</feature>
<feature type="region of interest" description="Disordered" evidence="1">
    <location>
        <begin position="179"/>
        <end position="210"/>
    </location>
</feature>
<evidence type="ECO:0000313" key="3">
    <source>
        <dbReference type="Proteomes" id="UP000037023"/>
    </source>
</evidence>
<feature type="compositionally biased region" description="Low complexity" evidence="1">
    <location>
        <begin position="199"/>
        <end position="210"/>
    </location>
</feature>
<gene>
    <name evidence="2" type="ORF">ADK34_08715</name>
</gene>
<accession>A0A0L8L3M7</accession>
<evidence type="ECO:0000313" key="2">
    <source>
        <dbReference type="EMBL" id="KOG32725.1"/>
    </source>
</evidence>
<evidence type="ECO:0000256" key="1">
    <source>
        <dbReference type="SAM" id="MobiDB-lite"/>
    </source>
</evidence>
<dbReference type="EMBL" id="LGUP01000059">
    <property type="protein sequence ID" value="KOG32725.1"/>
    <property type="molecule type" value="Genomic_DNA"/>
</dbReference>
<organism evidence="2 3">
    <name type="scientific">Streptomyces viridochromogenes</name>
    <dbReference type="NCBI Taxonomy" id="1938"/>
    <lineage>
        <taxon>Bacteria</taxon>
        <taxon>Bacillati</taxon>
        <taxon>Actinomycetota</taxon>
        <taxon>Actinomycetes</taxon>
        <taxon>Kitasatosporales</taxon>
        <taxon>Streptomycetaceae</taxon>
        <taxon>Streptomyces</taxon>
    </lineage>
</organism>
<name>A0A0L8L3M7_STRVR</name>